<accession>A0A918CE23</accession>
<comment type="caution">
    <text evidence="1">The sequence shown here is derived from an EMBL/GenBank/DDBJ whole genome shotgun (WGS) entry which is preliminary data.</text>
</comment>
<dbReference type="Proteomes" id="UP000603865">
    <property type="component" value="Unassembled WGS sequence"/>
</dbReference>
<reference evidence="1" key="2">
    <citation type="submission" date="2020-09" db="EMBL/GenBank/DDBJ databases">
        <authorList>
            <person name="Sun Q."/>
            <person name="Ohkuma M."/>
        </authorList>
    </citation>
    <scope>NUCLEOTIDE SEQUENCE</scope>
    <source>
        <strain evidence="1">JCM 31311</strain>
    </source>
</reference>
<protein>
    <submittedName>
        <fullName evidence="1">Uncharacterized protein</fullName>
    </submittedName>
</protein>
<keyword evidence="2" id="KW-1185">Reference proteome</keyword>
<evidence type="ECO:0000313" key="2">
    <source>
        <dbReference type="Proteomes" id="UP000603865"/>
    </source>
</evidence>
<sequence>MTAFHASEQLLLNPTFPASGRFGGADADLIIDDLLIEIKATQHLRLTATYLNQLTSYLVLDRLAGTTGSGLPIRRLGVYYARHGLLQTFAVRELFRPGLLPQLVTWFDESLPQLPGRLSAP</sequence>
<dbReference type="AlphaFoldDB" id="A0A918CE23"/>
<gene>
    <name evidence="1" type="ORF">GCM10008957_33360</name>
</gene>
<organism evidence="1 2">
    <name type="scientific">Deinococcus ruber</name>
    <dbReference type="NCBI Taxonomy" id="1848197"/>
    <lineage>
        <taxon>Bacteria</taxon>
        <taxon>Thermotogati</taxon>
        <taxon>Deinococcota</taxon>
        <taxon>Deinococci</taxon>
        <taxon>Deinococcales</taxon>
        <taxon>Deinococcaceae</taxon>
        <taxon>Deinococcus</taxon>
    </lineage>
</organism>
<reference evidence="1" key="1">
    <citation type="journal article" date="2014" name="Int. J. Syst. Evol. Microbiol.">
        <title>Complete genome sequence of Corynebacterium casei LMG S-19264T (=DSM 44701T), isolated from a smear-ripened cheese.</title>
        <authorList>
            <consortium name="US DOE Joint Genome Institute (JGI-PGF)"/>
            <person name="Walter F."/>
            <person name="Albersmeier A."/>
            <person name="Kalinowski J."/>
            <person name="Ruckert C."/>
        </authorList>
    </citation>
    <scope>NUCLEOTIDE SEQUENCE</scope>
    <source>
        <strain evidence="1">JCM 31311</strain>
    </source>
</reference>
<dbReference type="EMBL" id="BMQL01000021">
    <property type="protein sequence ID" value="GGR17932.1"/>
    <property type="molecule type" value="Genomic_DNA"/>
</dbReference>
<proteinExistence type="predicted"/>
<name>A0A918CE23_9DEIO</name>
<evidence type="ECO:0000313" key="1">
    <source>
        <dbReference type="EMBL" id="GGR17932.1"/>
    </source>
</evidence>